<dbReference type="EMBL" id="BGZK01001654">
    <property type="protein sequence ID" value="GBP84001.1"/>
    <property type="molecule type" value="Genomic_DNA"/>
</dbReference>
<sequence length="78" mass="9062">MESFEWDRNQEQYRVHEVRRKKRVNTDTVASEWRERRGFNSLITLGTAVADGRSPARAAAGYNDIHLNIQRRTAGPFT</sequence>
<keyword evidence="2" id="KW-1185">Reference proteome</keyword>
<reference evidence="1 2" key="1">
    <citation type="journal article" date="2019" name="Commun. Biol.">
        <title>The bagworm genome reveals a unique fibroin gene that provides high tensile strength.</title>
        <authorList>
            <person name="Kono N."/>
            <person name="Nakamura H."/>
            <person name="Ohtoshi R."/>
            <person name="Tomita M."/>
            <person name="Numata K."/>
            <person name="Arakawa K."/>
        </authorList>
    </citation>
    <scope>NUCLEOTIDE SEQUENCE [LARGE SCALE GENOMIC DNA]</scope>
</reference>
<comment type="caution">
    <text evidence="1">The sequence shown here is derived from an EMBL/GenBank/DDBJ whole genome shotgun (WGS) entry which is preliminary data.</text>
</comment>
<evidence type="ECO:0000313" key="1">
    <source>
        <dbReference type="EMBL" id="GBP84001.1"/>
    </source>
</evidence>
<dbReference type="Proteomes" id="UP000299102">
    <property type="component" value="Unassembled WGS sequence"/>
</dbReference>
<accession>A0A4C1Z5A0</accession>
<proteinExistence type="predicted"/>
<protein>
    <submittedName>
        <fullName evidence="1">Uncharacterized protein</fullName>
    </submittedName>
</protein>
<evidence type="ECO:0000313" key="2">
    <source>
        <dbReference type="Proteomes" id="UP000299102"/>
    </source>
</evidence>
<dbReference type="AlphaFoldDB" id="A0A4C1Z5A0"/>
<name>A0A4C1Z5A0_EUMVA</name>
<organism evidence="1 2">
    <name type="scientific">Eumeta variegata</name>
    <name type="common">Bagworm moth</name>
    <name type="synonym">Eumeta japonica</name>
    <dbReference type="NCBI Taxonomy" id="151549"/>
    <lineage>
        <taxon>Eukaryota</taxon>
        <taxon>Metazoa</taxon>
        <taxon>Ecdysozoa</taxon>
        <taxon>Arthropoda</taxon>
        <taxon>Hexapoda</taxon>
        <taxon>Insecta</taxon>
        <taxon>Pterygota</taxon>
        <taxon>Neoptera</taxon>
        <taxon>Endopterygota</taxon>
        <taxon>Lepidoptera</taxon>
        <taxon>Glossata</taxon>
        <taxon>Ditrysia</taxon>
        <taxon>Tineoidea</taxon>
        <taxon>Psychidae</taxon>
        <taxon>Oiketicinae</taxon>
        <taxon>Eumeta</taxon>
    </lineage>
</organism>
<gene>
    <name evidence="1" type="ORF">EVAR_15738_1</name>
</gene>